<dbReference type="Proteomes" id="UP000184529">
    <property type="component" value="Unassembled WGS sequence"/>
</dbReference>
<dbReference type="OrthoDB" id="2112947at2"/>
<dbReference type="RefSeq" id="WP_072870219.1">
    <property type="nucleotide sequence ID" value="NZ_FQZM01000035.1"/>
</dbReference>
<keyword evidence="2" id="KW-1185">Reference proteome</keyword>
<evidence type="ECO:0000313" key="1">
    <source>
        <dbReference type="EMBL" id="SHJ45500.1"/>
    </source>
</evidence>
<evidence type="ECO:0000313" key="2">
    <source>
        <dbReference type="Proteomes" id="UP000184529"/>
    </source>
</evidence>
<dbReference type="AlphaFoldDB" id="A0A1M6JFR1"/>
<accession>A0A1M6JFR1</accession>
<proteinExistence type="predicted"/>
<sequence>MSGKVKAVQVRLTEEEWRFLRYLAVEMDTTVSEIFRNYIAYLRRGGKPVGFEERERRYGRGHRPHA</sequence>
<gene>
    <name evidence="1" type="ORF">SAMN02745219_02602</name>
</gene>
<evidence type="ECO:0008006" key="3">
    <source>
        <dbReference type="Google" id="ProtNLM"/>
    </source>
</evidence>
<organism evidence="1 2">
    <name type="scientific">Desulfofundulus thermosubterraneus DSM 16057</name>
    <dbReference type="NCBI Taxonomy" id="1121432"/>
    <lineage>
        <taxon>Bacteria</taxon>
        <taxon>Bacillati</taxon>
        <taxon>Bacillota</taxon>
        <taxon>Clostridia</taxon>
        <taxon>Eubacteriales</taxon>
        <taxon>Peptococcaceae</taxon>
        <taxon>Desulfofundulus</taxon>
    </lineage>
</organism>
<protein>
    <recommendedName>
        <fullName evidence="3">Ribbon-helix-helix domain-containing protein</fullName>
    </recommendedName>
</protein>
<dbReference type="STRING" id="1121432.SAMN02745219_02602"/>
<dbReference type="EMBL" id="FQZM01000035">
    <property type="protein sequence ID" value="SHJ45500.1"/>
    <property type="molecule type" value="Genomic_DNA"/>
</dbReference>
<name>A0A1M6JFR1_9FIRM</name>
<reference evidence="2" key="1">
    <citation type="submission" date="2016-11" db="EMBL/GenBank/DDBJ databases">
        <authorList>
            <person name="Varghese N."/>
            <person name="Submissions S."/>
        </authorList>
    </citation>
    <scope>NUCLEOTIDE SEQUENCE [LARGE SCALE GENOMIC DNA]</scope>
    <source>
        <strain evidence="2">DSM 16057</strain>
    </source>
</reference>